<comment type="caution">
    <text evidence="3">The sequence shown here is derived from an EMBL/GenBank/DDBJ whole genome shotgun (WGS) entry which is preliminary data.</text>
</comment>
<proteinExistence type="predicted"/>
<evidence type="ECO:0000313" key="3">
    <source>
        <dbReference type="EMBL" id="GKV25574.1"/>
    </source>
</evidence>
<protein>
    <submittedName>
        <fullName evidence="3">Uncharacterized protein</fullName>
    </submittedName>
</protein>
<evidence type="ECO:0000256" key="2">
    <source>
        <dbReference type="SAM" id="SignalP"/>
    </source>
</evidence>
<keyword evidence="2" id="KW-0732">Signal</keyword>
<evidence type="ECO:0000313" key="4">
    <source>
        <dbReference type="Proteomes" id="UP001054252"/>
    </source>
</evidence>
<sequence>MQLIMILLLLGWAARSQHSSQNLSQSSYPLPILKPTSLTLPCPPTKAICLHNFLTKDLYNGYCPQGLSSSFHLPSHHHVIFRFLHSSQLNFNCLPSFINKLVIDHSVPVAGSIERGFRSQDRIPPPLNVKKDGMQYPKFFLFDQVGIRVRNHKKLLVPVMDYDDTGPNPKHDPRKKPGGHP</sequence>
<reference evidence="3 4" key="1">
    <citation type="journal article" date="2021" name="Commun. Biol.">
        <title>The genome of Shorea leprosula (Dipterocarpaceae) highlights the ecological relevance of drought in aseasonal tropical rainforests.</title>
        <authorList>
            <person name="Ng K.K.S."/>
            <person name="Kobayashi M.J."/>
            <person name="Fawcett J.A."/>
            <person name="Hatakeyama M."/>
            <person name="Paape T."/>
            <person name="Ng C.H."/>
            <person name="Ang C.C."/>
            <person name="Tnah L.H."/>
            <person name="Lee C.T."/>
            <person name="Nishiyama T."/>
            <person name="Sese J."/>
            <person name="O'Brien M.J."/>
            <person name="Copetti D."/>
            <person name="Mohd Noor M.I."/>
            <person name="Ong R.C."/>
            <person name="Putra M."/>
            <person name="Sireger I.Z."/>
            <person name="Indrioko S."/>
            <person name="Kosugi Y."/>
            <person name="Izuno A."/>
            <person name="Isagi Y."/>
            <person name="Lee S.L."/>
            <person name="Shimizu K.K."/>
        </authorList>
    </citation>
    <scope>NUCLEOTIDE SEQUENCE [LARGE SCALE GENOMIC DNA]</scope>
    <source>
        <strain evidence="3">214</strain>
    </source>
</reference>
<dbReference type="AlphaFoldDB" id="A0AAV5KM42"/>
<accession>A0AAV5KM42</accession>
<dbReference type="Proteomes" id="UP001054252">
    <property type="component" value="Unassembled WGS sequence"/>
</dbReference>
<feature type="compositionally biased region" description="Basic residues" evidence="1">
    <location>
        <begin position="172"/>
        <end position="181"/>
    </location>
</feature>
<feature type="chain" id="PRO_5043573970" evidence="2">
    <location>
        <begin position="20"/>
        <end position="181"/>
    </location>
</feature>
<evidence type="ECO:0000256" key="1">
    <source>
        <dbReference type="SAM" id="MobiDB-lite"/>
    </source>
</evidence>
<organism evidence="3 4">
    <name type="scientific">Rubroshorea leprosula</name>
    <dbReference type="NCBI Taxonomy" id="152421"/>
    <lineage>
        <taxon>Eukaryota</taxon>
        <taxon>Viridiplantae</taxon>
        <taxon>Streptophyta</taxon>
        <taxon>Embryophyta</taxon>
        <taxon>Tracheophyta</taxon>
        <taxon>Spermatophyta</taxon>
        <taxon>Magnoliopsida</taxon>
        <taxon>eudicotyledons</taxon>
        <taxon>Gunneridae</taxon>
        <taxon>Pentapetalae</taxon>
        <taxon>rosids</taxon>
        <taxon>malvids</taxon>
        <taxon>Malvales</taxon>
        <taxon>Dipterocarpaceae</taxon>
        <taxon>Rubroshorea</taxon>
    </lineage>
</organism>
<dbReference type="EMBL" id="BPVZ01000069">
    <property type="protein sequence ID" value="GKV25574.1"/>
    <property type="molecule type" value="Genomic_DNA"/>
</dbReference>
<name>A0AAV5KM42_9ROSI</name>
<gene>
    <name evidence="3" type="ORF">SLEP1_g34990</name>
</gene>
<feature type="signal peptide" evidence="2">
    <location>
        <begin position="1"/>
        <end position="19"/>
    </location>
</feature>
<feature type="region of interest" description="Disordered" evidence="1">
    <location>
        <begin position="160"/>
        <end position="181"/>
    </location>
</feature>
<keyword evidence="4" id="KW-1185">Reference proteome</keyword>